<gene>
    <name evidence="2" type="ORF">EUTSA_v10009540mg</name>
</gene>
<organism evidence="2 3">
    <name type="scientific">Eutrema salsugineum</name>
    <name type="common">Saltwater cress</name>
    <name type="synonym">Sisymbrium salsugineum</name>
    <dbReference type="NCBI Taxonomy" id="72664"/>
    <lineage>
        <taxon>Eukaryota</taxon>
        <taxon>Viridiplantae</taxon>
        <taxon>Streptophyta</taxon>
        <taxon>Embryophyta</taxon>
        <taxon>Tracheophyta</taxon>
        <taxon>Spermatophyta</taxon>
        <taxon>Magnoliopsida</taxon>
        <taxon>eudicotyledons</taxon>
        <taxon>Gunneridae</taxon>
        <taxon>Pentapetalae</taxon>
        <taxon>rosids</taxon>
        <taxon>malvids</taxon>
        <taxon>Brassicales</taxon>
        <taxon>Brassicaceae</taxon>
        <taxon>Eutremeae</taxon>
        <taxon>Eutrema</taxon>
    </lineage>
</organism>
<name>V4MPN9_EUTSA</name>
<feature type="region of interest" description="Disordered" evidence="1">
    <location>
        <begin position="1"/>
        <end position="45"/>
    </location>
</feature>
<proteinExistence type="predicted"/>
<evidence type="ECO:0000313" key="2">
    <source>
        <dbReference type="EMBL" id="ESQ33596.1"/>
    </source>
</evidence>
<dbReference type="AlphaFoldDB" id="V4MPN9"/>
<protein>
    <recommendedName>
        <fullName evidence="4">No apical meristem-associated C-terminal domain-containing protein</fullName>
    </recommendedName>
</protein>
<feature type="compositionally biased region" description="Polar residues" evidence="1">
    <location>
        <begin position="1"/>
        <end position="16"/>
    </location>
</feature>
<dbReference type="Proteomes" id="UP000030689">
    <property type="component" value="Unassembled WGS sequence"/>
</dbReference>
<accession>V4MPN9</accession>
<evidence type="ECO:0000313" key="3">
    <source>
        <dbReference type="Proteomes" id="UP000030689"/>
    </source>
</evidence>
<reference evidence="2 3" key="1">
    <citation type="journal article" date="2013" name="Front. Plant Sci.">
        <title>The Reference Genome of the Halophytic Plant Eutrema salsugineum.</title>
        <authorList>
            <person name="Yang R."/>
            <person name="Jarvis D.E."/>
            <person name="Chen H."/>
            <person name="Beilstein M.A."/>
            <person name="Grimwood J."/>
            <person name="Jenkins J."/>
            <person name="Shu S."/>
            <person name="Prochnik S."/>
            <person name="Xin M."/>
            <person name="Ma C."/>
            <person name="Schmutz J."/>
            <person name="Wing R.A."/>
            <person name="Mitchell-Olds T."/>
            <person name="Schumaker K.S."/>
            <person name="Wang X."/>
        </authorList>
    </citation>
    <scope>NUCLEOTIDE SEQUENCE [LARGE SCALE GENOMIC DNA]</scope>
</reference>
<dbReference type="KEGG" id="eus:EUTSA_v10009540mg"/>
<dbReference type="OMA" id="KENDMAM"/>
<dbReference type="Gramene" id="ESQ33596">
    <property type="protein sequence ID" value="ESQ33596"/>
    <property type="gene ID" value="EUTSA_v10009540mg"/>
</dbReference>
<sequence length="102" mass="11417">MFEDGTQSENSFAEETNNGEDDQAVNRPSGVKAAKGRGKKHTVEGKALSEFQSMWSIKENDMAMKERLSKMGLLDSVIAKKEPLSEYEEALKKKFITEMLAN</sequence>
<evidence type="ECO:0008006" key="4">
    <source>
        <dbReference type="Google" id="ProtNLM"/>
    </source>
</evidence>
<keyword evidence="3" id="KW-1185">Reference proteome</keyword>
<evidence type="ECO:0000256" key="1">
    <source>
        <dbReference type="SAM" id="MobiDB-lite"/>
    </source>
</evidence>
<dbReference type="EMBL" id="KI517683">
    <property type="protein sequence ID" value="ESQ33596.1"/>
    <property type="molecule type" value="Genomic_DNA"/>
</dbReference>